<dbReference type="GO" id="GO:0016887">
    <property type="term" value="F:ATP hydrolysis activity"/>
    <property type="evidence" value="ECO:0007669"/>
    <property type="project" value="InterPro"/>
</dbReference>
<dbReference type="GO" id="GO:0005524">
    <property type="term" value="F:ATP binding"/>
    <property type="evidence" value="ECO:0007669"/>
    <property type="project" value="UniProtKB-KW"/>
</dbReference>
<comment type="caution">
    <text evidence="8">The sequence shown here is derived from an EMBL/GenBank/DDBJ whole genome shotgun (WGS) entry which is preliminary data.</text>
</comment>
<evidence type="ECO:0000313" key="9">
    <source>
        <dbReference type="Proteomes" id="UP000287447"/>
    </source>
</evidence>
<dbReference type="InterPro" id="IPR003439">
    <property type="entry name" value="ABC_transporter-like_ATP-bd"/>
</dbReference>
<evidence type="ECO:0000256" key="3">
    <source>
        <dbReference type="ARBA" id="ARBA00022748"/>
    </source>
</evidence>
<keyword evidence="3" id="KW-0201">Cytochrome c-type biogenesis</keyword>
<protein>
    <submittedName>
        <fullName evidence="8">Heme ABC exporter ATP-binding protein CcmA</fullName>
    </submittedName>
</protein>
<evidence type="ECO:0000259" key="7">
    <source>
        <dbReference type="PROSITE" id="PS50893"/>
    </source>
</evidence>
<dbReference type="NCBIfam" id="TIGR01189">
    <property type="entry name" value="ccmA"/>
    <property type="match status" value="1"/>
</dbReference>
<feature type="domain" description="ABC transporter" evidence="7">
    <location>
        <begin position="4"/>
        <end position="212"/>
    </location>
</feature>
<evidence type="ECO:0000256" key="5">
    <source>
        <dbReference type="ARBA" id="ARBA00022967"/>
    </source>
</evidence>
<dbReference type="InterPro" id="IPR003593">
    <property type="entry name" value="AAA+_ATPase"/>
</dbReference>
<organism evidence="8 9">
    <name type="scientific">Hwanghaeella grinnelliae</name>
    <dbReference type="NCBI Taxonomy" id="2500179"/>
    <lineage>
        <taxon>Bacteria</taxon>
        <taxon>Pseudomonadati</taxon>
        <taxon>Pseudomonadota</taxon>
        <taxon>Alphaproteobacteria</taxon>
        <taxon>Rhodospirillales</taxon>
        <taxon>Rhodospirillaceae</taxon>
        <taxon>Hwanghaeella</taxon>
    </lineage>
</organism>
<dbReference type="Proteomes" id="UP000287447">
    <property type="component" value="Unassembled WGS sequence"/>
</dbReference>
<name>A0A437QPW8_9PROT</name>
<evidence type="ECO:0000256" key="6">
    <source>
        <dbReference type="ARBA" id="ARBA00023136"/>
    </source>
</evidence>
<dbReference type="InterPro" id="IPR027417">
    <property type="entry name" value="P-loop_NTPase"/>
</dbReference>
<dbReference type="OrthoDB" id="9800654at2"/>
<evidence type="ECO:0000313" key="8">
    <source>
        <dbReference type="EMBL" id="RVU36507.1"/>
    </source>
</evidence>
<dbReference type="InterPro" id="IPR005895">
    <property type="entry name" value="ABC_transptr_haem_export_CcmA"/>
</dbReference>
<reference evidence="9" key="1">
    <citation type="submission" date="2019-01" db="EMBL/GenBank/DDBJ databases">
        <title>Gri0909 isolated from a small marine red alga.</title>
        <authorList>
            <person name="Kim J."/>
            <person name="Jeong S.E."/>
            <person name="Jeon C.O."/>
        </authorList>
    </citation>
    <scope>NUCLEOTIDE SEQUENCE [LARGE SCALE GENOMIC DNA]</scope>
    <source>
        <strain evidence="9">Gri0909</strain>
    </source>
</reference>
<dbReference type="GO" id="GO:0022857">
    <property type="term" value="F:transmembrane transporter activity"/>
    <property type="evidence" value="ECO:0007669"/>
    <property type="project" value="InterPro"/>
</dbReference>
<keyword evidence="6" id="KW-0472">Membrane</keyword>
<evidence type="ECO:0000256" key="2">
    <source>
        <dbReference type="ARBA" id="ARBA00022741"/>
    </source>
</evidence>
<dbReference type="GO" id="GO:0017004">
    <property type="term" value="P:cytochrome complex assembly"/>
    <property type="evidence" value="ECO:0007669"/>
    <property type="project" value="UniProtKB-KW"/>
</dbReference>
<dbReference type="PROSITE" id="PS00211">
    <property type="entry name" value="ABC_TRANSPORTER_1"/>
    <property type="match status" value="1"/>
</dbReference>
<keyword evidence="1" id="KW-0813">Transport</keyword>
<keyword evidence="5" id="KW-1278">Translocase</keyword>
<dbReference type="EMBL" id="SADE01000002">
    <property type="protein sequence ID" value="RVU36507.1"/>
    <property type="molecule type" value="Genomic_DNA"/>
</dbReference>
<keyword evidence="9" id="KW-1185">Reference proteome</keyword>
<dbReference type="Gene3D" id="3.40.50.300">
    <property type="entry name" value="P-loop containing nucleotide triphosphate hydrolases"/>
    <property type="match status" value="1"/>
</dbReference>
<proteinExistence type="predicted"/>
<evidence type="ECO:0000256" key="1">
    <source>
        <dbReference type="ARBA" id="ARBA00022448"/>
    </source>
</evidence>
<dbReference type="PROSITE" id="PS50893">
    <property type="entry name" value="ABC_TRANSPORTER_2"/>
    <property type="match status" value="1"/>
</dbReference>
<dbReference type="SUPFAM" id="SSF52540">
    <property type="entry name" value="P-loop containing nucleoside triphosphate hydrolases"/>
    <property type="match status" value="1"/>
</dbReference>
<gene>
    <name evidence="8" type="primary">ccmA</name>
    <name evidence="8" type="ORF">EOI86_15050</name>
</gene>
<keyword evidence="4 8" id="KW-0067">ATP-binding</keyword>
<dbReference type="Pfam" id="PF00005">
    <property type="entry name" value="ABC_tran"/>
    <property type="match status" value="1"/>
</dbReference>
<dbReference type="PANTHER" id="PTHR43499">
    <property type="entry name" value="ABC TRANSPORTER I FAMILY MEMBER 1"/>
    <property type="match status" value="1"/>
</dbReference>
<dbReference type="RefSeq" id="WP_127765983.1">
    <property type="nucleotide sequence ID" value="NZ_SADE01000002.1"/>
</dbReference>
<keyword evidence="2" id="KW-0547">Nucleotide-binding</keyword>
<dbReference type="InterPro" id="IPR017871">
    <property type="entry name" value="ABC_transporter-like_CS"/>
</dbReference>
<accession>A0A437QPW8</accession>
<sequence length="213" mass="22193">MASFSGTDISCIRGGRLVFDGLSFSVSSGGALLLTGPNGSGKSTLLRLMAGLIPPTLGALAWDDVPVDQDPEDHRARLHYLAHAEAVKPPLTVAEDLSFWQALSGSDKPVSAAIDAMGLETQSALPGRYLSAGQRRRLALARLLVSETDLWLLDEPSVGLDTASLAKLRSAIADHRAAGGIVVAATHVDLGLDGAETLSINQFAVDPAQMSAL</sequence>
<dbReference type="SMART" id="SM00382">
    <property type="entry name" value="AAA"/>
    <property type="match status" value="1"/>
</dbReference>
<dbReference type="PANTHER" id="PTHR43499:SF1">
    <property type="entry name" value="ABC TRANSPORTER I FAMILY MEMBER 1"/>
    <property type="match status" value="1"/>
</dbReference>
<evidence type="ECO:0000256" key="4">
    <source>
        <dbReference type="ARBA" id="ARBA00022840"/>
    </source>
</evidence>
<dbReference type="AlphaFoldDB" id="A0A437QPW8"/>